<feature type="compositionally biased region" description="Basic and acidic residues" evidence="3">
    <location>
        <begin position="877"/>
        <end position="893"/>
    </location>
</feature>
<keyword evidence="7" id="KW-1185">Reference proteome</keyword>
<evidence type="ECO:0000256" key="1">
    <source>
        <dbReference type="ARBA" id="ARBA00022441"/>
    </source>
</evidence>
<feature type="compositionally biased region" description="Polar residues" evidence="3">
    <location>
        <begin position="578"/>
        <end position="610"/>
    </location>
</feature>
<reference evidence="6 7" key="1">
    <citation type="submission" date="2020-07" db="EMBL/GenBank/DDBJ databases">
        <title>Comparative genomics of pyrophilous fungi reveals a link between fire events and developmental genes.</title>
        <authorList>
            <consortium name="DOE Joint Genome Institute"/>
            <person name="Steindorff A.S."/>
            <person name="Carver A."/>
            <person name="Calhoun S."/>
            <person name="Stillman K."/>
            <person name="Liu H."/>
            <person name="Lipzen A."/>
            <person name="Pangilinan J."/>
            <person name="Labutti K."/>
            <person name="Bruns T.D."/>
            <person name="Grigoriev I.V."/>
        </authorList>
    </citation>
    <scope>NUCLEOTIDE SEQUENCE [LARGE SCALE GENOMIC DNA]</scope>
    <source>
        <strain evidence="6 7">CBS 144469</strain>
    </source>
</reference>
<dbReference type="InterPro" id="IPR015915">
    <property type="entry name" value="Kelch-typ_b-propeller"/>
</dbReference>
<organism evidence="6 7">
    <name type="scientific">Ephemerocybe angulata</name>
    <dbReference type="NCBI Taxonomy" id="980116"/>
    <lineage>
        <taxon>Eukaryota</taxon>
        <taxon>Fungi</taxon>
        <taxon>Dikarya</taxon>
        <taxon>Basidiomycota</taxon>
        <taxon>Agaricomycotina</taxon>
        <taxon>Agaricomycetes</taxon>
        <taxon>Agaricomycetidae</taxon>
        <taxon>Agaricales</taxon>
        <taxon>Agaricineae</taxon>
        <taxon>Psathyrellaceae</taxon>
        <taxon>Ephemerocybe</taxon>
    </lineage>
</organism>
<keyword evidence="1" id="KW-0880">Kelch repeat</keyword>
<evidence type="ECO:0000256" key="2">
    <source>
        <dbReference type="ARBA" id="ARBA00022737"/>
    </source>
</evidence>
<dbReference type="EMBL" id="JACGCI010000007">
    <property type="protein sequence ID" value="KAF6762626.1"/>
    <property type="molecule type" value="Genomic_DNA"/>
</dbReference>
<gene>
    <name evidence="6" type="ORF">DFP72DRAFT_1060873</name>
</gene>
<dbReference type="OrthoDB" id="10250130at2759"/>
<feature type="chain" id="PRO_5034487336" evidence="5">
    <location>
        <begin position="17"/>
        <end position="909"/>
    </location>
</feature>
<dbReference type="Pfam" id="PF24681">
    <property type="entry name" value="Kelch_KLHDC2_KLHL20_DRC7"/>
    <property type="match status" value="1"/>
</dbReference>
<keyword evidence="4" id="KW-0812">Transmembrane</keyword>
<dbReference type="PANTHER" id="PTHR46093:SF18">
    <property type="entry name" value="FIBRONECTIN TYPE-III DOMAIN-CONTAINING PROTEIN"/>
    <property type="match status" value="1"/>
</dbReference>
<evidence type="ECO:0000256" key="4">
    <source>
        <dbReference type="SAM" id="Phobius"/>
    </source>
</evidence>
<evidence type="ECO:0000313" key="6">
    <source>
        <dbReference type="EMBL" id="KAF6762626.1"/>
    </source>
</evidence>
<sequence>MATALILFFYLSHCLAVSRGQSISTSTPVPPLQWLDLTPFLQGATAPPSLRNVALGYDEASRQLVVFGGEADGGFVQSQTYLLNMDTLTWSIPSPPANLASTPPARSAAISGIDIAASNRHAFIIIGGKGSNSVALSDVWAFDFTNQFWSQISPTNAGPTPRWGASGGIDLQTPPIQDPVLPGPNNTFYLAGGFDGRTIYPLSDTWRLNVSGTLSANLPNSVMATWEKIPVAQTLPSKVRQGGSIIGQRIISTGGCSTAIDENNGDPSCAQQDSYVLDIARRSSISPGPCPAPRLDPVLVPNANVYSTNFASQVFLALGTFNNSLWSDGNGISRGEIDVLDVNTGSWSRILPSGDPGSTGEVAYPAPREGAASFSYERALVGASRNGISDTIIFGGRDSSGKYLSDMWLLRSYRDSLTSSSTHWSGYGSGHLQSGINANGSGVVVEYLTECSSLKDFTTPSNNETATNPGEAQPHGATYRTTAAHIALSAFSPIILLASYSSLRRCPANFSLNPRSGLRPLLISIFIIIGYIIGLVGLVISFTSLKGWHSSYVSTVLAPILYFSSLLLARNRRRVQSDDASGTTELQRTTSNGTYEKPGSTTPQTPSINGLYSPPASPRPRTQSATHPRRSSEALSTDGEESMSSGPPRRGFEVLNRPGRALRSADAGSSLHPPTQMQPSSSRSLGEIDWLLRRRSLNAVGELDYAISMAHNAQRNSAATAASLVPASAQSPSTRDPPSFLLVAAYLVAQAGFIGIFVITLIAMWRHGPLVGFILFLVGITLFYITILWSPRRLPVEDYLFSFSCLRRRRGLNSSPIPGPAPVTTPHSPPVQPAPHVQGPYLHAPPFSRTRSNFGVGGSGRPVSPEENEDDDDDMDENARQRMIEDEMSRRDVSIVTTPKRKLWVVNPS</sequence>
<dbReference type="Gene3D" id="2.120.10.80">
    <property type="entry name" value="Kelch-type beta propeller"/>
    <property type="match status" value="2"/>
</dbReference>
<keyword evidence="4" id="KW-1133">Transmembrane helix</keyword>
<feature type="transmembrane region" description="Helical" evidence="4">
    <location>
        <begin position="482"/>
        <end position="500"/>
    </location>
</feature>
<feature type="transmembrane region" description="Helical" evidence="4">
    <location>
        <begin position="770"/>
        <end position="789"/>
    </location>
</feature>
<keyword evidence="4" id="KW-0472">Membrane</keyword>
<keyword evidence="2" id="KW-0677">Repeat</keyword>
<evidence type="ECO:0000256" key="3">
    <source>
        <dbReference type="SAM" id="MobiDB-lite"/>
    </source>
</evidence>
<dbReference type="Proteomes" id="UP000521943">
    <property type="component" value="Unassembled WGS sequence"/>
</dbReference>
<name>A0A8H6IBT2_9AGAR</name>
<feature type="transmembrane region" description="Helical" evidence="4">
    <location>
        <begin position="521"/>
        <end position="545"/>
    </location>
</feature>
<evidence type="ECO:0000313" key="7">
    <source>
        <dbReference type="Proteomes" id="UP000521943"/>
    </source>
</evidence>
<proteinExistence type="predicted"/>
<dbReference type="AlphaFoldDB" id="A0A8H6IBT2"/>
<feature type="region of interest" description="Disordered" evidence="3">
    <location>
        <begin position="852"/>
        <end position="893"/>
    </location>
</feature>
<dbReference type="SUPFAM" id="SSF117281">
    <property type="entry name" value="Kelch motif"/>
    <property type="match status" value="1"/>
</dbReference>
<comment type="caution">
    <text evidence="6">The sequence shown here is derived from an EMBL/GenBank/DDBJ whole genome shotgun (WGS) entry which is preliminary data.</text>
</comment>
<feature type="signal peptide" evidence="5">
    <location>
        <begin position="1"/>
        <end position="16"/>
    </location>
</feature>
<feature type="compositionally biased region" description="Acidic residues" evidence="3">
    <location>
        <begin position="866"/>
        <end position="876"/>
    </location>
</feature>
<accession>A0A8H6IBT2</accession>
<evidence type="ECO:0000256" key="5">
    <source>
        <dbReference type="SAM" id="SignalP"/>
    </source>
</evidence>
<dbReference type="PANTHER" id="PTHR46093">
    <property type="entry name" value="ACYL-COA-BINDING DOMAIN-CONTAINING PROTEIN 5"/>
    <property type="match status" value="1"/>
</dbReference>
<keyword evidence="5" id="KW-0732">Signal</keyword>
<feature type="region of interest" description="Disordered" evidence="3">
    <location>
        <begin position="574"/>
        <end position="684"/>
    </location>
</feature>
<feature type="transmembrane region" description="Helical" evidence="4">
    <location>
        <begin position="740"/>
        <end position="764"/>
    </location>
</feature>
<feature type="compositionally biased region" description="Polar residues" evidence="3">
    <location>
        <begin position="672"/>
        <end position="684"/>
    </location>
</feature>
<protein>
    <submittedName>
        <fullName evidence="6">Uncharacterized protein</fullName>
    </submittedName>
</protein>
<feature type="transmembrane region" description="Helical" evidence="4">
    <location>
        <begin position="551"/>
        <end position="569"/>
    </location>
</feature>